<protein>
    <submittedName>
        <fullName evidence="9">Arylesterase</fullName>
    </submittedName>
</protein>
<feature type="transmembrane region" description="Helical" evidence="7">
    <location>
        <begin position="12"/>
        <end position="29"/>
    </location>
</feature>
<evidence type="ECO:0000259" key="8">
    <source>
        <dbReference type="Pfam" id="PF00884"/>
    </source>
</evidence>
<comment type="similarity">
    <text evidence="2">Belongs to the sulfatase family.</text>
</comment>
<evidence type="ECO:0000256" key="4">
    <source>
        <dbReference type="ARBA" id="ARBA00022729"/>
    </source>
</evidence>
<dbReference type="PANTHER" id="PTHR42693">
    <property type="entry name" value="ARYLSULFATASE FAMILY MEMBER"/>
    <property type="match status" value="1"/>
</dbReference>
<reference evidence="9 10" key="1">
    <citation type="submission" date="2018-02" db="EMBL/GenBank/DDBJ databases">
        <title>Novel Leptospira species isolated from soil and water in Japan.</title>
        <authorList>
            <person name="Nakao R."/>
            <person name="Masuzawa T."/>
        </authorList>
    </citation>
    <scope>NUCLEOTIDE SEQUENCE [LARGE SCALE GENOMIC DNA]</scope>
    <source>
        <strain evidence="9 10">YH101</strain>
    </source>
</reference>
<sequence>MQRIEAIHRKTYVFFLSVVIALFFLPWFSRKLDRFTNSGSEKNVPIILISADSLRYDKLGFVNGNPKISPSLDAFAKEAVVFHDHHTTIPRTFPSWTDLLTGHFSMSHWIRDMFPAKEEQIRIGRSPFETIPQILNREGYRSYVLGGFAADIFPRANFGYSETLTPNFNARIMTVQRTLESQLLLLPILTGSYFGMGKFIEEVDGLSTWGDGTRYCHSFEEILDRNPDHSVFITYFSSVVHFPYSPPYPHYQKFTDPDYYGNYKYLKFVDPSVAEHPNPEDVNQIRNLFDSSVYAFDEEFRRMMESLKERGLYDRSLVIVTADHGEALFEDIHGQGHGEHLRGEAVTHIPLLVKFPKGHRLGAPRDIHVPTSSIDLFPTLLAFQGLPLPSERPGSNLLGFLEGNELPADRAVYSETGIWFSDKGDHFFQKQRIPYPNILQLHRVVAEEDYQIMITDLGFRETIAFSKHRSLQTSQYKLIYIPTRQGVIWELYDRKKDPLNQKNLYPLGEVGPKLKRQLFGLVQKWEGGVQAGDYLLPGSLRNTDQ</sequence>
<keyword evidence="10" id="KW-1185">Reference proteome</keyword>
<dbReference type="EMBL" id="BFBB01000002">
    <property type="protein sequence ID" value="GBF48696.1"/>
    <property type="molecule type" value="Genomic_DNA"/>
</dbReference>
<evidence type="ECO:0000256" key="2">
    <source>
        <dbReference type="ARBA" id="ARBA00008779"/>
    </source>
</evidence>
<dbReference type="InterPro" id="IPR000917">
    <property type="entry name" value="Sulfatase_N"/>
</dbReference>
<organism evidence="9 10">
    <name type="scientific">Leptospira ryugenii</name>
    <dbReference type="NCBI Taxonomy" id="1917863"/>
    <lineage>
        <taxon>Bacteria</taxon>
        <taxon>Pseudomonadati</taxon>
        <taxon>Spirochaetota</taxon>
        <taxon>Spirochaetia</taxon>
        <taxon>Leptospirales</taxon>
        <taxon>Leptospiraceae</taxon>
        <taxon>Leptospira</taxon>
    </lineage>
</organism>
<dbReference type="InterPro" id="IPR050738">
    <property type="entry name" value="Sulfatase"/>
</dbReference>
<feature type="domain" description="Sulfatase N-terminal" evidence="8">
    <location>
        <begin position="46"/>
        <end position="382"/>
    </location>
</feature>
<dbReference type="GO" id="GO:0004065">
    <property type="term" value="F:arylsulfatase activity"/>
    <property type="evidence" value="ECO:0007669"/>
    <property type="project" value="TreeGrafter"/>
</dbReference>
<comment type="caution">
    <text evidence="9">The sequence shown here is derived from an EMBL/GenBank/DDBJ whole genome shotgun (WGS) entry which is preliminary data.</text>
</comment>
<evidence type="ECO:0000313" key="9">
    <source>
        <dbReference type="EMBL" id="GBF48696.1"/>
    </source>
</evidence>
<keyword evidence="6" id="KW-0106">Calcium</keyword>
<gene>
    <name evidence="9" type="ORF">LPTSP4_01960</name>
</gene>
<dbReference type="Pfam" id="PF00884">
    <property type="entry name" value="Sulfatase"/>
    <property type="match status" value="1"/>
</dbReference>
<evidence type="ECO:0000256" key="3">
    <source>
        <dbReference type="ARBA" id="ARBA00022723"/>
    </source>
</evidence>
<dbReference type="AlphaFoldDB" id="A0A2P2DVP3"/>
<keyword evidence="3" id="KW-0479">Metal-binding</keyword>
<dbReference type="InterPro" id="IPR017850">
    <property type="entry name" value="Alkaline_phosphatase_core_sf"/>
</dbReference>
<evidence type="ECO:0000313" key="10">
    <source>
        <dbReference type="Proteomes" id="UP000245133"/>
    </source>
</evidence>
<keyword evidence="7" id="KW-0812">Transmembrane</keyword>
<evidence type="ECO:0000256" key="6">
    <source>
        <dbReference type="ARBA" id="ARBA00022837"/>
    </source>
</evidence>
<proteinExistence type="inferred from homology"/>
<dbReference type="SUPFAM" id="SSF53649">
    <property type="entry name" value="Alkaline phosphatase-like"/>
    <property type="match status" value="1"/>
</dbReference>
<evidence type="ECO:0000256" key="1">
    <source>
        <dbReference type="ARBA" id="ARBA00001913"/>
    </source>
</evidence>
<dbReference type="PANTHER" id="PTHR42693:SF42">
    <property type="entry name" value="ARYLSULFATASE G"/>
    <property type="match status" value="1"/>
</dbReference>
<keyword evidence="4" id="KW-0732">Signal</keyword>
<accession>A0A2P2DVP3</accession>
<keyword evidence="7" id="KW-0472">Membrane</keyword>
<comment type="cofactor">
    <cofactor evidence="1">
        <name>Ca(2+)</name>
        <dbReference type="ChEBI" id="CHEBI:29108"/>
    </cofactor>
</comment>
<keyword evidence="7" id="KW-1133">Transmembrane helix</keyword>
<evidence type="ECO:0000256" key="5">
    <source>
        <dbReference type="ARBA" id="ARBA00022801"/>
    </source>
</evidence>
<keyword evidence="5" id="KW-0378">Hydrolase</keyword>
<name>A0A2P2DVP3_9LEPT</name>
<dbReference type="Proteomes" id="UP000245133">
    <property type="component" value="Unassembled WGS sequence"/>
</dbReference>
<dbReference type="Gene3D" id="3.40.720.10">
    <property type="entry name" value="Alkaline Phosphatase, subunit A"/>
    <property type="match status" value="1"/>
</dbReference>
<dbReference type="GO" id="GO:0046872">
    <property type="term" value="F:metal ion binding"/>
    <property type="evidence" value="ECO:0007669"/>
    <property type="project" value="UniProtKB-KW"/>
</dbReference>
<evidence type="ECO:0000256" key="7">
    <source>
        <dbReference type="SAM" id="Phobius"/>
    </source>
</evidence>